<comment type="caution">
    <text evidence="2">The sequence shown here is derived from an EMBL/GenBank/DDBJ whole genome shotgun (WGS) entry which is preliminary data.</text>
</comment>
<feature type="region of interest" description="Disordered" evidence="1">
    <location>
        <begin position="1"/>
        <end position="20"/>
    </location>
</feature>
<dbReference type="EMBL" id="JALGAR010000005">
    <property type="protein sequence ID" value="MCI4659456.1"/>
    <property type="molecule type" value="Genomic_DNA"/>
</dbReference>
<organism evidence="2 3">
    <name type="scientific">Cryobacterium zhongshanensis</name>
    <dbReference type="NCBI Taxonomy" id="2928153"/>
    <lineage>
        <taxon>Bacteria</taxon>
        <taxon>Bacillati</taxon>
        <taxon>Actinomycetota</taxon>
        <taxon>Actinomycetes</taxon>
        <taxon>Micrococcales</taxon>
        <taxon>Microbacteriaceae</taxon>
        <taxon>Cryobacterium</taxon>
    </lineage>
</organism>
<dbReference type="PANTHER" id="PTHR30283">
    <property type="entry name" value="PEROXIDE STRESS RESPONSE PROTEIN YAAA"/>
    <property type="match status" value="1"/>
</dbReference>
<reference evidence="2" key="1">
    <citation type="submission" date="2022-03" db="EMBL/GenBank/DDBJ databases">
        <title>Cryobacterium sp. nov. strain ZS14-85, isolated from Antarctic soil.</title>
        <authorList>
            <person name="Li J."/>
            <person name="Niu G."/>
        </authorList>
    </citation>
    <scope>NUCLEOTIDE SEQUENCE</scope>
    <source>
        <strain evidence="2">ZS14-85</strain>
    </source>
</reference>
<dbReference type="RefSeq" id="WP_243012960.1">
    <property type="nucleotide sequence ID" value="NZ_JALGAR010000005.1"/>
</dbReference>
<evidence type="ECO:0000313" key="3">
    <source>
        <dbReference type="Proteomes" id="UP001165341"/>
    </source>
</evidence>
<protein>
    <submittedName>
        <fullName evidence="2">Peroxide stress protein YaaA</fullName>
    </submittedName>
</protein>
<dbReference type="Proteomes" id="UP001165341">
    <property type="component" value="Unassembled WGS sequence"/>
</dbReference>
<keyword evidence="3" id="KW-1185">Reference proteome</keyword>
<sequence length="256" mass="27016">MLLLLPPSETKRTGGTGEPLDLNHLRYPSLNSQRRVLVRELRSLARNPEAMMAALKLGRTQAGEVAHNRALTTAPTMAALDRYTGVLYDALDAQTLTLADRDWAAGNVLVHSALFGPIGALDPIPAYRLSTTSRLPGLALKQHWGPRIAAVLAGETGLVLDLRSAGYVGLGAAPARTGSVLLRVVTETPDGHVRALNHFNKTAKGRFTRALIRSAPDLGSVDDLLGWASGAGFTVRTAGPAALELLDDAPLAAALS</sequence>
<dbReference type="PANTHER" id="PTHR30283:SF4">
    <property type="entry name" value="PEROXIDE STRESS RESISTANCE PROTEIN YAAA"/>
    <property type="match status" value="1"/>
</dbReference>
<dbReference type="AlphaFoldDB" id="A0AA41QXH4"/>
<dbReference type="Pfam" id="PF03883">
    <property type="entry name" value="H2O2_YaaD"/>
    <property type="match status" value="1"/>
</dbReference>
<gene>
    <name evidence="2" type="ORF">MQH31_16760</name>
</gene>
<dbReference type="InterPro" id="IPR005583">
    <property type="entry name" value="YaaA"/>
</dbReference>
<name>A0AA41QXH4_9MICO</name>
<dbReference type="GO" id="GO:0005829">
    <property type="term" value="C:cytosol"/>
    <property type="evidence" value="ECO:0007669"/>
    <property type="project" value="TreeGrafter"/>
</dbReference>
<evidence type="ECO:0000313" key="2">
    <source>
        <dbReference type="EMBL" id="MCI4659456.1"/>
    </source>
</evidence>
<proteinExistence type="predicted"/>
<dbReference type="GO" id="GO:0033194">
    <property type="term" value="P:response to hydroperoxide"/>
    <property type="evidence" value="ECO:0007669"/>
    <property type="project" value="TreeGrafter"/>
</dbReference>
<accession>A0AA41QXH4</accession>
<evidence type="ECO:0000256" key="1">
    <source>
        <dbReference type="SAM" id="MobiDB-lite"/>
    </source>
</evidence>